<dbReference type="InterPro" id="IPR001610">
    <property type="entry name" value="PAC"/>
</dbReference>
<dbReference type="InterPro" id="IPR013767">
    <property type="entry name" value="PAS_fold"/>
</dbReference>
<evidence type="ECO:0000256" key="1">
    <source>
        <dbReference type="ARBA" id="ARBA00000085"/>
    </source>
</evidence>
<keyword evidence="3" id="KW-0600">Photoreceptor protein</keyword>
<gene>
    <name evidence="17" type="ORF">ACFPOC_14415</name>
</gene>
<feature type="domain" description="PAC" evidence="16">
    <location>
        <begin position="1035"/>
        <end position="1087"/>
    </location>
</feature>
<organism evidence="17 18">
    <name type="scientific">Rubellimicrobium aerolatum</name>
    <dbReference type="NCBI Taxonomy" id="490979"/>
    <lineage>
        <taxon>Bacteria</taxon>
        <taxon>Pseudomonadati</taxon>
        <taxon>Pseudomonadota</taxon>
        <taxon>Alphaproteobacteria</taxon>
        <taxon>Rhodobacterales</taxon>
        <taxon>Roseobacteraceae</taxon>
        <taxon>Rubellimicrobium</taxon>
    </lineage>
</organism>
<evidence type="ECO:0000256" key="4">
    <source>
        <dbReference type="ARBA" id="ARBA00022553"/>
    </source>
</evidence>
<evidence type="ECO:0000256" key="7">
    <source>
        <dbReference type="ARBA" id="ARBA00022643"/>
    </source>
</evidence>
<feature type="compositionally biased region" description="Low complexity" evidence="14">
    <location>
        <begin position="1238"/>
        <end position="1247"/>
    </location>
</feature>
<dbReference type="InterPro" id="IPR000700">
    <property type="entry name" value="PAS-assoc_C"/>
</dbReference>
<dbReference type="NCBIfam" id="TIGR00229">
    <property type="entry name" value="sensory_box"/>
    <property type="match status" value="5"/>
</dbReference>
<dbReference type="Pfam" id="PF00989">
    <property type="entry name" value="PAS"/>
    <property type="match status" value="1"/>
</dbReference>
<dbReference type="SMART" id="SM00091">
    <property type="entry name" value="PAS"/>
    <property type="match status" value="4"/>
</dbReference>
<evidence type="ECO:0000256" key="8">
    <source>
        <dbReference type="ARBA" id="ARBA00022679"/>
    </source>
</evidence>
<dbReference type="PANTHER" id="PTHR43304:SF1">
    <property type="entry name" value="PAC DOMAIN-CONTAINING PROTEIN"/>
    <property type="match status" value="1"/>
</dbReference>
<name>A0ABW0SF31_9RHOB</name>
<keyword evidence="5" id="KW-0716">Sensory transduction</keyword>
<protein>
    <recommendedName>
        <fullName evidence="2">histidine kinase</fullName>
        <ecNumber evidence="2">2.7.13.3</ecNumber>
    </recommendedName>
</protein>
<dbReference type="SMART" id="SM00911">
    <property type="entry name" value="HWE_HK"/>
    <property type="match status" value="1"/>
</dbReference>
<keyword evidence="13" id="KW-0675">Receptor</keyword>
<evidence type="ECO:0000256" key="14">
    <source>
        <dbReference type="SAM" id="MobiDB-lite"/>
    </source>
</evidence>
<dbReference type="InterPro" id="IPR036890">
    <property type="entry name" value="HATPase_C_sf"/>
</dbReference>
<evidence type="ECO:0000259" key="16">
    <source>
        <dbReference type="PROSITE" id="PS50113"/>
    </source>
</evidence>
<dbReference type="Pfam" id="PF08448">
    <property type="entry name" value="PAS_4"/>
    <property type="match status" value="2"/>
</dbReference>
<feature type="domain" description="PAC" evidence="16">
    <location>
        <begin position="779"/>
        <end position="829"/>
    </location>
</feature>
<keyword evidence="9" id="KW-0547">Nucleotide-binding</keyword>
<dbReference type="Pfam" id="PF01590">
    <property type="entry name" value="GAF"/>
    <property type="match status" value="1"/>
</dbReference>
<dbReference type="InterPro" id="IPR013655">
    <property type="entry name" value="PAS_fold_3"/>
</dbReference>
<dbReference type="PROSITE" id="PS50112">
    <property type="entry name" value="PAS"/>
    <property type="match status" value="4"/>
</dbReference>
<dbReference type="InterPro" id="IPR000014">
    <property type="entry name" value="PAS"/>
</dbReference>
<dbReference type="EC" id="2.7.13.3" evidence="2"/>
<sequence length="1308" mass="144499">MTTRDDAPGWPPGEGEMARLIRARDWAATPLGPVEGWPRSLRATVDLLLPAGFPMAALWGPDLVQVYNDGFRRIMGHEHPEGLGRPAREGWPIDAPLQARVRAGESVTLEEARLPLDGSDEGEAAWFTLSCSPLRDEGGAVAGVLVTAMEVSGRVRAEEALRAGEARHRAFVTACSDVAYRMGPDWAEMRELDGRGLLADAPEPDPDWLERHVAPEDRPLVRAAIAEAIGARAPFDLEHRVRRADGRLGWVHSRAVPVPDERGGIAEWLGAARDVTARREAEDRLRRSEARLRGVLDGMDEAFGLMDQDFRILALNDAALRLEPMPLEEILGRSHWEVHPGSEGSEVGRLLRRAQAERSPVSLEHPCTSQDGSARWLEMRAFPMPEGLAVFWRDITGRKEAEARLRESEARYRTLFESMDEGFYLAEAILDGEGRCVDLLYHDENPAAVRITGRSRKGRRLSGLGAHEPHWLEILGRTARTGEAQRLEGFAGPDGILYDLHVFRPTDAKGTEVAVVLHDVTARRRAEEALRGNAARQAFLLRLGDSLRAETGVDRLIEVAARLLGEHLGASRVLFAELDEARGVADIFNGWSADGVEPFPTVMRLEDCEGPILDDLRAGRTVRVEDARDPAPARPDLAAIAAVGVAALLSVPLVAGGRLVVNLSVHQHAPRRWTDGEVELAREVAERLWADLVRARAEAALREIEARFRVLVSAIADVFYITDLARGRLDYLSPSYETVWGRPAAELLADLGRFDDTLHPDDREAFRAGLARQARGEPVTIEYRIRRPDGEERWILDRSFPVPGHGTTRAAGMASDITARKAAEAALRAGEERFRAIVETATDYAILTIDAEGRIETWSPGARAVFGWTAEEVAGRPVDITFTPEDRLRGEPAKERRVARATGEAPDVRWHRRRDGTRVFIEGMVRPLLGPDGAVAGFLKVGQDVTARRATEAALQESEARFRQFGDASADVLWIRDAGTLAFEYVSPAFEEIYGARIEHVLGGNHVRRWAELILPEDRERALAAIRRVREGEHVLHSFRIRRADGQVRWIRDTDFPLHDGSGRVQRIAGIGHDATEEVELQDRLRVLVAELQHRSRNLVTVVRAVTERTLATSATLDEFRTRIRDRLGALGRVNSLLSRLDEGDRIAFDELLGAELTAHGVLDEAGHGPQVALRGPKGIRLRSATVQTFALALHELTTNALKHGALSRPEGHLAVTWNLLPGHGEDRRLRVDWRETGVAAGPRDAAPGGGPPERRGYGRELIERALPYQLKAETDYRITPEGVRCTIVVPVSSTLDLAFSSHGGEEG</sequence>
<feature type="domain" description="PAS" evidence="15">
    <location>
        <begin position="704"/>
        <end position="777"/>
    </location>
</feature>
<evidence type="ECO:0000256" key="12">
    <source>
        <dbReference type="ARBA" id="ARBA00022991"/>
    </source>
</evidence>
<evidence type="ECO:0000256" key="11">
    <source>
        <dbReference type="ARBA" id="ARBA00022840"/>
    </source>
</evidence>
<dbReference type="InterPro" id="IPR011102">
    <property type="entry name" value="Sig_transdc_His_kinase_HWE"/>
</dbReference>
<keyword evidence="7" id="KW-0288">FMN</keyword>
<dbReference type="InterPro" id="IPR013656">
    <property type="entry name" value="PAS_4"/>
</dbReference>
<feature type="domain" description="PAC" evidence="16">
    <location>
        <begin position="235"/>
        <end position="287"/>
    </location>
</feature>
<dbReference type="RefSeq" id="WP_209842266.1">
    <property type="nucleotide sequence ID" value="NZ_JAGGJP010000015.1"/>
</dbReference>
<comment type="catalytic activity">
    <reaction evidence="1">
        <text>ATP + protein L-histidine = ADP + protein N-phospho-L-histidine.</text>
        <dbReference type="EC" id="2.7.13.3"/>
    </reaction>
</comment>
<dbReference type="Gene3D" id="3.30.450.40">
    <property type="match status" value="1"/>
</dbReference>
<keyword evidence="12" id="KW-0157">Chromophore</keyword>
<evidence type="ECO:0000256" key="9">
    <source>
        <dbReference type="ARBA" id="ARBA00022741"/>
    </source>
</evidence>
<feature type="region of interest" description="Disordered" evidence="14">
    <location>
        <begin position="1236"/>
        <end position="1257"/>
    </location>
</feature>
<evidence type="ECO:0000313" key="17">
    <source>
        <dbReference type="EMBL" id="MFC5567603.1"/>
    </source>
</evidence>
<feature type="domain" description="PAS" evidence="15">
    <location>
        <begin position="958"/>
        <end position="1033"/>
    </location>
</feature>
<dbReference type="Pfam" id="PF07536">
    <property type="entry name" value="HWE_HK"/>
    <property type="match status" value="1"/>
</dbReference>
<feature type="domain" description="PAS" evidence="15">
    <location>
        <begin position="830"/>
        <end position="887"/>
    </location>
</feature>
<evidence type="ECO:0000256" key="10">
    <source>
        <dbReference type="ARBA" id="ARBA00022777"/>
    </source>
</evidence>
<dbReference type="SUPFAM" id="SSF55781">
    <property type="entry name" value="GAF domain-like"/>
    <property type="match status" value="1"/>
</dbReference>
<keyword evidence="10" id="KW-0418">Kinase</keyword>
<dbReference type="Gene3D" id="3.30.565.10">
    <property type="entry name" value="Histidine kinase-like ATPase, C-terminal domain"/>
    <property type="match status" value="1"/>
</dbReference>
<keyword evidence="11" id="KW-0067">ATP-binding</keyword>
<evidence type="ECO:0000259" key="15">
    <source>
        <dbReference type="PROSITE" id="PS50112"/>
    </source>
</evidence>
<dbReference type="SMART" id="SM00065">
    <property type="entry name" value="GAF"/>
    <property type="match status" value="1"/>
</dbReference>
<keyword evidence="6" id="KW-0285">Flavoprotein</keyword>
<accession>A0ABW0SF31</accession>
<reference evidence="18" key="1">
    <citation type="journal article" date="2019" name="Int. J. Syst. Evol. Microbiol.">
        <title>The Global Catalogue of Microorganisms (GCM) 10K type strain sequencing project: providing services to taxonomists for standard genome sequencing and annotation.</title>
        <authorList>
            <consortium name="The Broad Institute Genomics Platform"/>
            <consortium name="The Broad Institute Genome Sequencing Center for Infectious Disease"/>
            <person name="Wu L."/>
            <person name="Ma J."/>
        </authorList>
    </citation>
    <scope>NUCLEOTIDE SEQUENCE [LARGE SCALE GENOMIC DNA]</scope>
    <source>
        <strain evidence="18">KACC 11588</strain>
    </source>
</reference>
<proteinExistence type="predicted"/>
<dbReference type="EMBL" id="JBHSNA010000016">
    <property type="protein sequence ID" value="MFC5567603.1"/>
    <property type="molecule type" value="Genomic_DNA"/>
</dbReference>
<dbReference type="Pfam" id="PF08447">
    <property type="entry name" value="PAS_3"/>
    <property type="match status" value="3"/>
</dbReference>
<evidence type="ECO:0000256" key="6">
    <source>
        <dbReference type="ARBA" id="ARBA00022630"/>
    </source>
</evidence>
<evidence type="ECO:0000256" key="13">
    <source>
        <dbReference type="ARBA" id="ARBA00023170"/>
    </source>
</evidence>
<keyword evidence="4" id="KW-0597">Phosphoprotein</keyword>
<evidence type="ECO:0000256" key="2">
    <source>
        <dbReference type="ARBA" id="ARBA00012438"/>
    </source>
</evidence>
<dbReference type="PANTHER" id="PTHR43304">
    <property type="entry name" value="PHYTOCHROME-LIKE PROTEIN CPH1"/>
    <property type="match status" value="1"/>
</dbReference>
<dbReference type="InterPro" id="IPR035965">
    <property type="entry name" value="PAS-like_dom_sf"/>
</dbReference>
<keyword evidence="8" id="KW-0808">Transferase</keyword>
<dbReference type="InterPro" id="IPR052162">
    <property type="entry name" value="Sensor_kinase/Photoreceptor"/>
</dbReference>
<dbReference type="SMART" id="SM00086">
    <property type="entry name" value="PAC"/>
    <property type="match status" value="5"/>
</dbReference>
<dbReference type="PROSITE" id="PS50113">
    <property type="entry name" value="PAC"/>
    <property type="match status" value="5"/>
</dbReference>
<feature type="domain" description="PAS" evidence="15">
    <location>
        <begin position="288"/>
        <end position="334"/>
    </location>
</feature>
<dbReference type="Proteomes" id="UP001596056">
    <property type="component" value="Unassembled WGS sequence"/>
</dbReference>
<evidence type="ECO:0000313" key="18">
    <source>
        <dbReference type="Proteomes" id="UP001596056"/>
    </source>
</evidence>
<dbReference type="InterPro" id="IPR029016">
    <property type="entry name" value="GAF-like_dom_sf"/>
</dbReference>
<evidence type="ECO:0000256" key="3">
    <source>
        <dbReference type="ARBA" id="ARBA00022543"/>
    </source>
</evidence>
<keyword evidence="18" id="KW-1185">Reference proteome</keyword>
<feature type="domain" description="PAC" evidence="16">
    <location>
        <begin position="108"/>
        <end position="163"/>
    </location>
</feature>
<feature type="domain" description="PAC" evidence="16">
    <location>
        <begin position="904"/>
        <end position="957"/>
    </location>
</feature>
<dbReference type="Gene3D" id="3.30.450.20">
    <property type="entry name" value="PAS domain"/>
    <property type="match status" value="7"/>
</dbReference>
<dbReference type="SUPFAM" id="SSF55785">
    <property type="entry name" value="PYP-like sensor domain (PAS domain)"/>
    <property type="match status" value="7"/>
</dbReference>
<dbReference type="InterPro" id="IPR003018">
    <property type="entry name" value="GAF"/>
</dbReference>
<evidence type="ECO:0000256" key="5">
    <source>
        <dbReference type="ARBA" id="ARBA00022606"/>
    </source>
</evidence>
<comment type="caution">
    <text evidence="17">The sequence shown here is derived from an EMBL/GenBank/DDBJ whole genome shotgun (WGS) entry which is preliminary data.</text>
</comment>
<dbReference type="CDD" id="cd00130">
    <property type="entry name" value="PAS"/>
    <property type="match status" value="5"/>
</dbReference>